<accession>A0A2P8DEA4</accession>
<dbReference type="InterPro" id="IPR036291">
    <property type="entry name" value="NAD(P)-bd_dom_sf"/>
</dbReference>
<reference evidence="4 5" key="1">
    <citation type="submission" date="2018-03" db="EMBL/GenBank/DDBJ databases">
        <title>Genomic Encyclopedia of Archaeal and Bacterial Type Strains, Phase II (KMG-II): from individual species to whole genera.</title>
        <authorList>
            <person name="Goeker M."/>
        </authorList>
    </citation>
    <scope>NUCLEOTIDE SEQUENCE [LARGE SCALE GENOMIC DNA]</scope>
    <source>
        <strain evidence="4 5">DSM 45211</strain>
    </source>
</reference>
<organism evidence="4 5">
    <name type="scientific">Haloactinopolyspora alba</name>
    <dbReference type="NCBI Taxonomy" id="648780"/>
    <lineage>
        <taxon>Bacteria</taxon>
        <taxon>Bacillati</taxon>
        <taxon>Actinomycetota</taxon>
        <taxon>Actinomycetes</taxon>
        <taxon>Jiangellales</taxon>
        <taxon>Jiangellaceae</taxon>
        <taxon>Haloactinopolyspora</taxon>
    </lineage>
</organism>
<dbReference type="AlphaFoldDB" id="A0A2P8DEA4"/>
<gene>
    <name evidence="4" type="ORF">CLV30_1291</name>
</gene>
<evidence type="ECO:0000256" key="1">
    <source>
        <dbReference type="ARBA" id="ARBA00006484"/>
    </source>
</evidence>
<dbReference type="Gene3D" id="3.40.50.720">
    <property type="entry name" value="NAD(P)-binding Rossmann-like Domain"/>
    <property type="match status" value="1"/>
</dbReference>
<proteinExistence type="inferred from homology"/>
<evidence type="ECO:0000256" key="3">
    <source>
        <dbReference type="RuleBase" id="RU000363"/>
    </source>
</evidence>
<dbReference type="GO" id="GO:0016020">
    <property type="term" value="C:membrane"/>
    <property type="evidence" value="ECO:0007669"/>
    <property type="project" value="TreeGrafter"/>
</dbReference>
<evidence type="ECO:0000256" key="2">
    <source>
        <dbReference type="ARBA" id="ARBA00023002"/>
    </source>
</evidence>
<dbReference type="PRINTS" id="PR00081">
    <property type="entry name" value="GDHRDH"/>
</dbReference>
<feature type="non-terminal residue" evidence="4">
    <location>
        <position position="221"/>
    </location>
</feature>
<dbReference type="PRINTS" id="PR00080">
    <property type="entry name" value="SDRFAMILY"/>
</dbReference>
<sequence>MTLPPGRPGHTALITGASRGIGRALALGLADRGINVGLLARDGDRLAAVADECRRRDVVAVAATADVTDGAEVAEAVAAVAGGLDRIDLLVNNAGAIEPVERPFLDTDVEDSWRVVEVNVRGPMLVTHAVLPVMLDGGGGRVVNLNSGSGYKAMDTYTAYAVSKGALARLTTQLDAQYRDQGVAAFDVAPGHVRTDMTTAMPMHDGRTSWTPPEAMVELVA</sequence>
<dbReference type="CDD" id="cd05233">
    <property type="entry name" value="SDR_c"/>
    <property type="match status" value="1"/>
</dbReference>
<dbReference type="OrthoDB" id="9797538at2"/>
<evidence type="ECO:0000313" key="5">
    <source>
        <dbReference type="Proteomes" id="UP000243528"/>
    </source>
</evidence>
<dbReference type="GO" id="GO:0016491">
    <property type="term" value="F:oxidoreductase activity"/>
    <property type="evidence" value="ECO:0007669"/>
    <property type="project" value="UniProtKB-KW"/>
</dbReference>
<keyword evidence="5" id="KW-1185">Reference proteome</keyword>
<keyword evidence="2" id="KW-0560">Oxidoreductase</keyword>
<protein>
    <submittedName>
        <fullName evidence="4">Short-subunit dehydrogenase</fullName>
    </submittedName>
</protein>
<comment type="caution">
    <text evidence="4">The sequence shown here is derived from an EMBL/GenBank/DDBJ whole genome shotgun (WGS) entry which is preliminary data.</text>
</comment>
<dbReference type="RefSeq" id="WP_106539838.1">
    <property type="nucleotide sequence ID" value="NZ_PYGE01000029.1"/>
</dbReference>
<dbReference type="InterPro" id="IPR002347">
    <property type="entry name" value="SDR_fam"/>
</dbReference>
<comment type="similarity">
    <text evidence="1 3">Belongs to the short-chain dehydrogenases/reductases (SDR) family.</text>
</comment>
<dbReference type="EMBL" id="PYGE01000029">
    <property type="protein sequence ID" value="PSK95532.1"/>
    <property type="molecule type" value="Genomic_DNA"/>
</dbReference>
<dbReference type="PANTHER" id="PTHR44196">
    <property type="entry name" value="DEHYDROGENASE/REDUCTASE SDR FAMILY MEMBER 7B"/>
    <property type="match status" value="1"/>
</dbReference>
<dbReference type="PANTHER" id="PTHR44196:SF1">
    <property type="entry name" value="DEHYDROGENASE_REDUCTASE SDR FAMILY MEMBER 7B"/>
    <property type="match status" value="1"/>
</dbReference>
<name>A0A2P8DEA4_9ACTN</name>
<dbReference type="Proteomes" id="UP000243528">
    <property type="component" value="Unassembled WGS sequence"/>
</dbReference>
<evidence type="ECO:0000313" key="4">
    <source>
        <dbReference type="EMBL" id="PSK95532.1"/>
    </source>
</evidence>
<dbReference type="SUPFAM" id="SSF51735">
    <property type="entry name" value="NAD(P)-binding Rossmann-fold domains"/>
    <property type="match status" value="1"/>
</dbReference>
<dbReference type="Pfam" id="PF00106">
    <property type="entry name" value="adh_short"/>
    <property type="match status" value="1"/>
</dbReference>